<gene>
    <name evidence="7" type="ORF">VE25_18075</name>
</gene>
<evidence type="ECO:0000256" key="3">
    <source>
        <dbReference type="ARBA" id="ARBA00022679"/>
    </source>
</evidence>
<comment type="similarity">
    <text evidence="1">Belongs to the CFA/CMAS family.</text>
</comment>
<keyword evidence="8" id="KW-1185">Reference proteome</keyword>
<dbReference type="InterPro" id="IPR050723">
    <property type="entry name" value="CFA/CMAS"/>
</dbReference>
<dbReference type="EMBL" id="JZEX01000153">
    <property type="protein sequence ID" value="KKB08566.1"/>
    <property type="molecule type" value="Genomic_DNA"/>
</dbReference>
<dbReference type="GO" id="GO:0008168">
    <property type="term" value="F:methyltransferase activity"/>
    <property type="evidence" value="ECO:0007669"/>
    <property type="project" value="UniProtKB-KW"/>
</dbReference>
<accession>A0A0F5FIA4</accession>
<proteinExistence type="inferred from homology"/>
<dbReference type="Pfam" id="PF13649">
    <property type="entry name" value="Methyltransf_25"/>
    <property type="match status" value="1"/>
</dbReference>
<evidence type="ECO:0000256" key="4">
    <source>
        <dbReference type="ARBA" id="ARBA00022691"/>
    </source>
</evidence>
<feature type="domain" description="Methyltransferase" evidence="6">
    <location>
        <begin position="13"/>
        <end position="115"/>
    </location>
</feature>
<dbReference type="STRING" id="443610.VE25_18075"/>
<evidence type="ECO:0000256" key="1">
    <source>
        <dbReference type="ARBA" id="ARBA00010815"/>
    </source>
</evidence>
<evidence type="ECO:0000259" key="6">
    <source>
        <dbReference type="Pfam" id="PF13649"/>
    </source>
</evidence>
<dbReference type="SUPFAM" id="SSF53335">
    <property type="entry name" value="S-adenosyl-L-methionine-dependent methyltransferases"/>
    <property type="match status" value="1"/>
</dbReference>
<reference evidence="7 8" key="1">
    <citation type="submission" date="2015-03" db="EMBL/GenBank/DDBJ databases">
        <authorList>
            <person name="Hassan Y.I."/>
            <person name="Lepp D."/>
            <person name="Li X.-Z."/>
            <person name="Zhou T."/>
        </authorList>
    </citation>
    <scope>NUCLEOTIDE SEQUENCE [LARGE SCALE GENOMIC DNA]</scope>
    <source>
        <strain evidence="7 8">BD-c194</strain>
    </source>
</reference>
<evidence type="ECO:0000256" key="5">
    <source>
        <dbReference type="ARBA" id="ARBA00023098"/>
    </source>
</evidence>
<protein>
    <submittedName>
        <fullName evidence="7">Methyltransferase type 12</fullName>
    </submittedName>
</protein>
<keyword evidence="5" id="KW-0443">Lipid metabolism</keyword>
<dbReference type="GO" id="GO:0006629">
    <property type="term" value="P:lipid metabolic process"/>
    <property type="evidence" value="ECO:0007669"/>
    <property type="project" value="UniProtKB-KW"/>
</dbReference>
<name>A0A0F5FIA4_9HYPH</name>
<dbReference type="GO" id="GO:0032259">
    <property type="term" value="P:methylation"/>
    <property type="evidence" value="ECO:0007669"/>
    <property type="project" value="UniProtKB-KW"/>
</dbReference>
<keyword evidence="3 7" id="KW-0808">Transferase</keyword>
<dbReference type="PANTHER" id="PTHR43667:SF1">
    <property type="entry name" value="CYCLOPROPANE-FATTY-ACYL-PHOSPHOLIPID SYNTHASE"/>
    <property type="match status" value="1"/>
</dbReference>
<dbReference type="Gene3D" id="3.40.50.150">
    <property type="entry name" value="Vaccinia Virus protein VP39"/>
    <property type="match status" value="1"/>
</dbReference>
<evidence type="ECO:0000313" key="7">
    <source>
        <dbReference type="EMBL" id="KKB08566.1"/>
    </source>
</evidence>
<dbReference type="Proteomes" id="UP000033632">
    <property type="component" value="Unassembled WGS sequence"/>
</dbReference>
<dbReference type="PATRIC" id="fig|443610.3.peg.1920"/>
<sequence length="132" mass="13733">MVDALPLRPGMRVIEIGRGPGAMAREIAARIGEGHVLAVDRSATAVKQAEAGCAAEIAAGRMSVREASAEDFALLPGEAPYDLAVAIRVGAFDGRFPAAGEQARPRLRAALVPGGKLYIDGGDPLREFPLSQ</sequence>
<dbReference type="CDD" id="cd02440">
    <property type="entry name" value="AdoMet_MTases"/>
    <property type="match status" value="1"/>
</dbReference>
<keyword evidence="2 7" id="KW-0489">Methyltransferase</keyword>
<organism evidence="7 8">
    <name type="scientific">Devosia geojensis</name>
    <dbReference type="NCBI Taxonomy" id="443610"/>
    <lineage>
        <taxon>Bacteria</taxon>
        <taxon>Pseudomonadati</taxon>
        <taxon>Pseudomonadota</taxon>
        <taxon>Alphaproteobacteria</taxon>
        <taxon>Hyphomicrobiales</taxon>
        <taxon>Devosiaceae</taxon>
        <taxon>Devosia</taxon>
    </lineage>
</organism>
<keyword evidence="4" id="KW-0949">S-adenosyl-L-methionine</keyword>
<comment type="caution">
    <text evidence="7">The sequence shown here is derived from an EMBL/GenBank/DDBJ whole genome shotgun (WGS) entry which is preliminary data.</text>
</comment>
<dbReference type="PANTHER" id="PTHR43667">
    <property type="entry name" value="CYCLOPROPANE-FATTY-ACYL-PHOSPHOLIPID SYNTHASE"/>
    <property type="match status" value="1"/>
</dbReference>
<dbReference type="InterPro" id="IPR029063">
    <property type="entry name" value="SAM-dependent_MTases_sf"/>
</dbReference>
<evidence type="ECO:0000313" key="8">
    <source>
        <dbReference type="Proteomes" id="UP000033632"/>
    </source>
</evidence>
<evidence type="ECO:0000256" key="2">
    <source>
        <dbReference type="ARBA" id="ARBA00022603"/>
    </source>
</evidence>
<dbReference type="InterPro" id="IPR041698">
    <property type="entry name" value="Methyltransf_25"/>
</dbReference>
<dbReference type="AlphaFoldDB" id="A0A0F5FIA4"/>